<sequence length="298" mass="33639">MHASTIALLAIAAAAAPAFSQPLYARHPKIKAEDIKDGIDMGSDIINAAGNLKQVITGHSRREFLTRAYEEELMARQDDFNADVIDRRKRGSLTPSFVKIASGQEIKKPKPRACDDELMARAFGKRMATTMTSTDVPGGKTLISSMTAANVRGEPRPHRPRAYDDELMARAYYDELMVRDKIGGKPTTSTKNVGSPKQVAKPRPRPRPKPVSRAYDEELMAREFMYVFYLWMFTVSMAHTRHIGRRKRAKVAHVLTHVSSNEKIRRHYDDELMAKRRLPFSTEGFVERPGIQALNELD</sequence>
<gene>
    <name evidence="3" type="ORF">EUX98_g8955</name>
</gene>
<keyword evidence="4" id="KW-1185">Reference proteome</keyword>
<accession>A0A4S4M0V8</accession>
<proteinExistence type="predicted"/>
<dbReference type="EMBL" id="SGPM01000592">
    <property type="protein sequence ID" value="THH18465.1"/>
    <property type="molecule type" value="Genomic_DNA"/>
</dbReference>
<keyword evidence="2" id="KW-0732">Signal</keyword>
<dbReference type="OrthoDB" id="2787798at2759"/>
<protein>
    <submittedName>
        <fullName evidence="3">Uncharacterized protein</fullName>
    </submittedName>
</protein>
<feature type="compositionally biased region" description="Basic residues" evidence="1">
    <location>
        <begin position="200"/>
        <end position="210"/>
    </location>
</feature>
<dbReference type="Proteomes" id="UP000308730">
    <property type="component" value="Unassembled WGS sequence"/>
</dbReference>
<feature type="region of interest" description="Disordered" evidence="1">
    <location>
        <begin position="182"/>
        <end position="212"/>
    </location>
</feature>
<feature type="signal peptide" evidence="2">
    <location>
        <begin position="1"/>
        <end position="20"/>
    </location>
</feature>
<feature type="compositionally biased region" description="Polar residues" evidence="1">
    <location>
        <begin position="186"/>
        <end position="195"/>
    </location>
</feature>
<name>A0A4S4M0V8_9APHY</name>
<dbReference type="AlphaFoldDB" id="A0A4S4M0V8"/>
<reference evidence="3 4" key="1">
    <citation type="submission" date="2019-02" db="EMBL/GenBank/DDBJ databases">
        <title>Genome sequencing of the rare red list fungi Antrodiella citrinella (Flaviporus citrinellus).</title>
        <authorList>
            <person name="Buettner E."/>
            <person name="Kellner H."/>
        </authorList>
    </citation>
    <scope>NUCLEOTIDE SEQUENCE [LARGE SCALE GENOMIC DNA]</scope>
    <source>
        <strain evidence="3 4">DSM 108506</strain>
    </source>
</reference>
<evidence type="ECO:0000256" key="2">
    <source>
        <dbReference type="SAM" id="SignalP"/>
    </source>
</evidence>
<evidence type="ECO:0000256" key="1">
    <source>
        <dbReference type="SAM" id="MobiDB-lite"/>
    </source>
</evidence>
<feature type="chain" id="PRO_5021034979" evidence="2">
    <location>
        <begin position="21"/>
        <end position="298"/>
    </location>
</feature>
<evidence type="ECO:0000313" key="4">
    <source>
        <dbReference type="Proteomes" id="UP000308730"/>
    </source>
</evidence>
<comment type="caution">
    <text evidence="3">The sequence shown here is derived from an EMBL/GenBank/DDBJ whole genome shotgun (WGS) entry which is preliminary data.</text>
</comment>
<organism evidence="3 4">
    <name type="scientific">Antrodiella citrinella</name>
    <dbReference type="NCBI Taxonomy" id="2447956"/>
    <lineage>
        <taxon>Eukaryota</taxon>
        <taxon>Fungi</taxon>
        <taxon>Dikarya</taxon>
        <taxon>Basidiomycota</taxon>
        <taxon>Agaricomycotina</taxon>
        <taxon>Agaricomycetes</taxon>
        <taxon>Polyporales</taxon>
        <taxon>Steccherinaceae</taxon>
        <taxon>Antrodiella</taxon>
    </lineage>
</organism>
<evidence type="ECO:0000313" key="3">
    <source>
        <dbReference type="EMBL" id="THH18465.1"/>
    </source>
</evidence>